<dbReference type="GO" id="GO:0006508">
    <property type="term" value="P:proteolysis"/>
    <property type="evidence" value="ECO:0007669"/>
    <property type="project" value="UniProtKB-KW"/>
</dbReference>
<name>A0A8B6GYG4_MYTGA</name>
<evidence type="ECO:0000313" key="11">
    <source>
        <dbReference type="EMBL" id="VDI71164.1"/>
    </source>
</evidence>
<organism evidence="11 12">
    <name type="scientific">Mytilus galloprovincialis</name>
    <name type="common">Mediterranean mussel</name>
    <dbReference type="NCBI Taxonomy" id="29158"/>
    <lineage>
        <taxon>Eukaryota</taxon>
        <taxon>Metazoa</taxon>
        <taxon>Spiralia</taxon>
        <taxon>Lophotrochozoa</taxon>
        <taxon>Mollusca</taxon>
        <taxon>Bivalvia</taxon>
        <taxon>Autobranchia</taxon>
        <taxon>Pteriomorphia</taxon>
        <taxon>Mytilida</taxon>
        <taxon>Mytiloidea</taxon>
        <taxon>Mytilidae</taxon>
        <taxon>Mytilinae</taxon>
        <taxon>Mytilus</taxon>
    </lineage>
</organism>
<evidence type="ECO:0000259" key="10">
    <source>
        <dbReference type="PROSITE" id="PS50878"/>
    </source>
</evidence>
<keyword evidence="1" id="KW-0645">Protease</keyword>
<keyword evidence="8" id="KW-0511">Multifunctional enzyme</keyword>
<keyword evidence="4" id="KW-0540">Nuclease</keyword>
<dbReference type="FunFam" id="3.10.10.10:FF:000007">
    <property type="entry name" value="Retrovirus-related Pol polyprotein from transposon 17.6-like Protein"/>
    <property type="match status" value="1"/>
</dbReference>
<evidence type="ECO:0000256" key="4">
    <source>
        <dbReference type="ARBA" id="ARBA00022722"/>
    </source>
</evidence>
<evidence type="ECO:0000259" key="9">
    <source>
        <dbReference type="PROSITE" id="PS50175"/>
    </source>
</evidence>
<dbReference type="FunFam" id="3.30.70.270:FF:000020">
    <property type="entry name" value="Transposon Tf2-6 polyprotein-like Protein"/>
    <property type="match status" value="1"/>
</dbReference>
<dbReference type="PROSITE" id="PS50175">
    <property type="entry name" value="ASP_PROT_RETROV"/>
    <property type="match status" value="1"/>
</dbReference>
<dbReference type="Pfam" id="PF13975">
    <property type="entry name" value="gag-asp_proteas"/>
    <property type="match status" value="1"/>
</dbReference>
<dbReference type="SUPFAM" id="SSF50630">
    <property type="entry name" value="Acid proteases"/>
    <property type="match status" value="1"/>
</dbReference>
<dbReference type="GO" id="GO:0003964">
    <property type="term" value="F:RNA-directed DNA polymerase activity"/>
    <property type="evidence" value="ECO:0007669"/>
    <property type="project" value="UniProtKB-KW"/>
</dbReference>
<evidence type="ECO:0000256" key="7">
    <source>
        <dbReference type="ARBA" id="ARBA00022918"/>
    </source>
</evidence>
<dbReference type="InterPro" id="IPR043502">
    <property type="entry name" value="DNA/RNA_pol_sf"/>
</dbReference>
<keyword evidence="12" id="KW-1185">Reference proteome</keyword>
<dbReference type="InterPro" id="IPR021109">
    <property type="entry name" value="Peptidase_aspartic_dom_sf"/>
</dbReference>
<dbReference type="InterPro" id="IPR041577">
    <property type="entry name" value="RT_RNaseH_2"/>
</dbReference>
<proteinExistence type="predicted"/>
<evidence type="ECO:0000313" key="12">
    <source>
        <dbReference type="Proteomes" id="UP000596742"/>
    </source>
</evidence>
<keyword evidence="2" id="KW-0808">Transferase</keyword>
<dbReference type="Pfam" id="PF00078">
    <property type="entry name" value="RVT_1"/>
    <property type="match status" value="1"/>
</dbReference>
<dbReference type="SUPFAM" id="SSF56672">
    <property type="entry name" value="DNA/RNA polymerases"/>
    <property type="match status" value="1"/>
</dbReference>
<dbReference type="AlphaFoldDB" id="A0A8B6GYG4"/>
<dbReference type="Gene3D" id="3.10.10.10">
    <property type="entry name" value="HIV Type 1 Reverse Transcriptase, subunit A, domain 1"/>
    <property type="match status" value="1"/>
</dbReference>
<feature type="domain" description="Peptidase A2" evidence="9">
    <location>
        <begin position="31"/>
        <end position="109"/>
    </location>
</feature>
<evidence type="ECO:0000256" key="6">
    <source>
        <dbReference type="ARBA" id="ARBA00022801"/>
    </source>
</evidence>
<dbReference type="GO" id="GO:0004190">
    <property type="term" value="F:aspartic-type endopeptidase activity"/>
    <property type="evidence" value="ECO:0007669"/>
    <property type="project" value="InterPro"/>
</dbReference>
<dbReference type="CDD" id="cd01647">
    <property type="entry name" value="RT_LTR"/>
    <property type="match status" value="1"/>
</dbReference>
<dbReference type="Pfam" id="PF17919">
    <property type="entry name" value="RT_RNaseH_2"/>
    <property type="match status" value="1"/>
</dbReference>
<keyword evidence="3" id="KW-0548">Nucleotidyltransferase</keyword>
<feature type="domain" description="Reverse transcriptase" evidence="10">
    <location>
        <begin position="334"/>
        <end position="512"/>
    </location>
</feature>
<dbReference type="OrthoDB" id="116078at2759"/>
<evidence type="ECO:0008006" key="13">
    <source>
        <dbReference type="Google" id="ProtNLM"/>
    </source>
</evidence>
<evidence type="ECO:0000256" key="3">
    <source>
        <dbReference type="ARBA" id="ARBA00022695"/>
    </source>
</evidence>
<dbReference type="CDD" id="cd00303">
    <property type="entry name" value="retropepsin_like"/>
    <property type="match status" value="1"/>
</dbReference>
<dbReference type="PANTHER" id="PTHR37984">
    <property type="entry name" value="PROTEIN CBG26694"/>
    <property type="match status" value="1"/>
</dbReference>
<evidence type="ECO:0000256" key="5">
    <source>
        <dbReference type="ARBA" id="ARBA00022759"/>
    </source>
</evidence>
<dbReference type="InterPro" id="IPR043128">
    <property type="entry name" value="Rev_trsase/Diguanyl_cyclase"/>
</dbReference>
<dbReference type="Gene3D" id="2.40.70.10">
    <property type="entry name" value="Acid Proteases"/>
    <property type="match status" value="1"/>
</dbReference>
<evidence type="ECO:0000256" key="2">
    <source>
        <dbReference type="ARBA" id="ARBA00022679"/>
    </source>
</evidence>
<sequence length="639" mass="72087">MQDPVHLGGTICQLGSASMLRFTLKVQGQSVISVVDTAAEVTIISDKVFESFIKKPPIKRKTTMQAAGRGMHMDAFVVGPVELKIGERTYRTDIYVAPIDNDMLLGLDFLVRAKVILDCRKLVFFINGEALPMIHGDVGLVPPVNAIARVAKITVPHRTVIPPNSVVQLESDLSAELTDFIIEPNKEIDLLIPRGYYNASVLPCVSLLNVTNNKIVLQKGTLLGEAIEADVVETGPAPSVATTGIARDNNPLPEQLQNILDKSSTLTKDQQSKVANLLHEFVDVFALDDFDLGTFSHIEHEIDTGDARPIKQRIRRTPMCFAHEEESHLKKMLDAGIIEPSISEWASAPVLVRKRDGNVRWCIDYRKLNSVTKKDVYPLPLIDECLDTLAENEWFSKLDANSAYYQVKVKDSDKEKTAFITKYGLFHFVRMSFGLCNAPGTYSRVMNLVLRGLTWNVVLAFLDDILVMGKTFEDHLQNLTSVFERFREYGLKLKPRKCDFFQKEIDFLGRTINRDGMAIGSEYVEVVKKWKVPTTTREVEQFLGFANYHRTFIKNFADLSYPLYQLTGKKPYKWRDSEQEAFDQLVEALTTTPLLALPNNKDPFILDTDASNFAIGAELIQSPRWRRASSCIRKFFLDP</sequence>
<dbReference type="PANTHER" id="PTHR37984:SF5">
    <property type="entry name" value="PROTEIN NYNRIN-LIKE"/>
    <property type="match status" value="1"/>
</dbReference>
<dbReference type="PROSITE" id="PS50878">
    <property type="entry name" value="RT_POL"/>
    <property type="match status" value="1"/>
</dbReference>
<dbReference type="Proteomes" id="UP000596742">
    <property type="component" value="Unassembled WGS sequence"/>
</dbReference>
<dbReference type="EMBL" id="UYJE01009196">
    <property type="protein sequence ID" value="VDI71164.1"/>
    <property type="molecule type" value="Genomic_DNA"/>
</dbReference>
<protein>
    <recommendedName>
        <fullName evidence="13">Reverse transcriptase domain-containing protein</fullName>
    </recommendedName>
</protein>
<dbReference type="InterPro" id="IPR050951">
    <property type="entry name" value="Retrovirus_Pol_polyprotein"/>
</dbReference>
<comment type="caution">
    <text evidence="11">The sequence shown here is derived from an EMBL/GenBank/DDBJ whole genome shotgun (WGS) entry which is preliminary data.</text>
</comment>
<keyword evidence="5" id="KW-0255">Endonuclease</keyword>
<keyword evidence="6" id="KW-0378">Hydrolase</keyword>
<dbReference type="Gene3D" id="3.30.70.270">
    <property type="match status" value="2"/>
</dbReference>
<keyword evidence="7" id="KW-0695">RNA-directed DNA polymerase</keyword>
<gene>
    <name evidence="11" type="ORF">MGAL_10B075811</name>
</gene>
<dbReference type="InterPro" id="IPR000477">
    <property type="entry name" value="RT_dom"/>
</dbReference>
<evidence type="ECO:0000256" key="1">
    <source>
        <dbReference type="ARBA" id="ARBA00022670"/>
    </source>
</evidence>
<reference evidence="11" key="1">
    <citation type="submission" date="2018-11" db="EMBL/GenBank/DDBJ databases">
        <authorList>
            <person name="Alioto T."/>
            <person name="Alioto T."/>
        </authorList>
    </citation>
    <scope>NUCLEOTIDE SEQUENCE</scope>
</reference>
<dbReference type="GO" id="GO:0004519">
    <property type="term" value="F:endonuclease activity"/>
    <property type="evidence" value="ECO:0007669"/>
    <property type="project" value="UniProtKB-KW"/>
</dbReference>
<dbReference type="InterPro" id="IPR001995">
    <property type="entry name" value="Peptidase_A2_cat"/>
</dbReference>
<accession>A0A8B6GYG4</accession>
<evidence type="ECO:0000256" key="8">
    <source>
        <dbReference type="ARBA" id="ARBA00023268"/>
    </source>
</evidence>